<keyword evidence="3" id="KW-1185">Reference proteome</keyword>
<organism evidence="2 3">
    <name type="scientific">Armillaria ostoyae</name>
    <name type="common">Armillaria root rot fungus</name>
    <dbReference type="NCBI Taxonomy" id="47428"/>
    <lineage>
        <taxon>Eukaryota</taxon>
        <taxon>Fungi</taxon>
        <taxon>Dikarya</taxon>
        <taxon>Basidiomycota</taxon>
        <taxon>Agaricomycotina</taxon>
        <taxon>Agaricomycetes</taxon>
        <taxon>Agaricomycetidae</taxon>
        <taxon>Agaricales</taxon>
        <taxon>Marasmiineae</taxon>
        <taxon>Physalacriaceae</taxon>
        <taxon>Armillaria</taxon>
    </lineage>
</organism>
<protein>
    <submittedName>
        <fullName evidence="2">Uncharacterized protein</fullName>
    </submittedName>
</protein>
<sequence>MSYMNVSAETLAECCGVATNGQDSAPDILKMQLGVVQSWPQIEQKKLYHELAAKYMPSLVEKFRTSVIPWDSAAVMLNVISFTPYFVRFLKTSAGQGLSAVQAKRMVASRDSFNPSTQSLQVIAEVCQFLATLLVLEGTEKITTDEQKSLEAMLAAWLRDMPPVFASETCERCLSLLSPDQESRFMANSVKGMLEKALRQCGGAGCDRETKNDGSALMQCGRCKCAVYVVWNGAPEASLVNAQIDMLRLVLLAAFEEKLAQEAAPPDPGPAEKIALEIFQRVEEETERRAQEQFGDRSPPDSPETTLRVKSRRRGSVSISRFGQLSDDFTRVFDASRSATPTPSRMSPLAERSRFFTKNQSDDSLTSDNHSDDDGLSEESHHVTQMQQIAGRKTTISRAVGGLIPRRLSHARSPSIVDTVIDSGMVIGVSVEEATTENAPDDLPSCCGSVMVVHSLRNQPSKCSLSRKASLMAKAKELTQKLRRRSNAELSVAHLTS</sequence>
<feature type="region of interest" description="Disordered" evidence="1">
    <location>
        <begin position="357"/>
        <end position="394"/>
    </location>
</feature>
<evidence type="ECO:0000313" key="3">
    <source>
        <dbReference type="Proteomes" id="UP000219338"/>
    </source>
</evidence>
<feature type="compositionally biased region" description="Polar residues" evidence="1">
    <location>
        <begin position="357"/>
        <end position="368"/>
    </location>
</feature>
<dbReference type="STRING" id="47428.A0A284QNL7"/>
<accession>A0A284QNL7</accession>
<name>A0A284QNL7_ARMOS</name>
<dbReference type="Proteomes" id="UP000219338">
    <property type="component" value="Unassembled WGS sequence"/>
</dbReference>
<dbReference type="AlphaFoldDB" id="A0A284QNL7"/>
<evidence type="ECO:0000256" key="1">
    <source>
        <dbReference type="SAM" id="MobiDB-lite"/>
    </source>
</evidence>
<feature type="compositionally biased region" description="Basic and acidic residues" evidence="1">
    <location>
        <begin position="369"/>
        <end position="382"/>
    </location>
</feature>
<evidence type="ECO:0000313" key="2">
    <source>
        <dbReference type="EMBL" id="SJK98043.1"/>
    </source>
</evidence>
<proteinExistence type="predicted"/>
<dbReference type="OrthoDB" id="432970at2759"/>
<dbReference type="EMBL" id="FUEG01000001">
    <property type="protein sequence ID" value="SJK98043.1"/>
    <property type="molecule type" value="Genomic_DNA"/>
</dbReference>
<dbReference type="OMA" id="SETCERC"/>
<feature type="region of interest" description="Disordered" evidence="1">
    <location>
        <begin position="285"/>
        <end position="315"/>
    </location>
</feature>
<gene>
    <name evidence="2" type="ORF">ARMOST_01299</name>
</gene>
<feature type="compositionally biased region" description="Basic and acidic residues" evidence="1">
    <location>
        <begin position="285"/>
        <end position="299"/>
    </location>
</feature>
<reference evidence="3" key="1">
    <citation type="journal article" date="2017" name="Nat. Ecol. Evol.">
        <title>Genome expansion and lineage-specific genetic innovations in the forest pathogenic fungi Armillaria.</title>
        <authorList>
            <person name="Sipos G."/>
            <person name="Prasanna A.N."/>
            <person name="Walter M.C."/>
            <person name="O'Connor E."/>
            <person name="Balint B."/>
            <person name="Krizsan K."/>
            <person name="Kiss B."/>
            <person name="Hess J."/>
            <person name="Varga T."/>
            <person name="Slot J."/>
            <person name="Riley R."/>
            <person name="Boka B."/>
            <person name="Rigling D."/>
            <person name="Barry K."/>
            <person name="Lee J."/>
            <person name="Mihaltcheva S."/>
            <person name="LaButti K."/>
            <person name="Lipzen A."/>
            <person name="Waldron R."/>
            <person name="Moloney N.M."/>
            <person name="Sperisen C."/>
            <person name="Kredics L."/>
            <person name="Vagvoelgyi C."/>
            <person name="Patrignani A."/>
            <person name="Fitzpatrick D."/>
            <person name="Nagy I."/>
            <person name="Doyle S."/>
            <person name="Anderson J.B."/>
            <person name="Grigoriev I.V."/>
            <person name="Gueldener U."/>
            <person name="Muensterkoetter M."/>
            <person name="Nagy L.G."/>
        </authorList>
    </citation>
    <scope>NUCLEOTIDE SEQUENCE [LARGE SCALE GENOMIC DNA]</scope>
    <source>
        <strain evidence="3">C18/9</strain>
    </source>
</reference>